<dbReference type="Pfam" id="PF00753">
    <property type="entry name" value="Lactamase_B"/>
    <property type="match status" value="1"/>
</dbReference>
<dbReference type="OrthoDB" id="9761531at2"/>
<dbReference type="Pfam" id="PF03772">
    <property type="entry name" value="Competence"/>
    <property type="match status" value="1"/>
</dbReference>
<feature type="transmembrane region" description="Helical" evidence="7">
    <location>
        <begin position="522"/>
        <end position="540"/>
    </location>
</feature>
<dbReference type="InterPro" id="IPR052159">
    <property type="entry name" value="Competence_DNA_uptake"/>
</dbReference>
<evidence type="ECO:0000256" key="7">
    <source>
        <dbReference type="SAM" id="Phobius"/>
    </source>
</evidence>
<accession>A0A4P9K696</accession>
<name>A0A4P9K696_9GAMM</name>
<dbReference type="RefSeq" id="WP_138565026.1">
    <property type="nucleotide sequence ID" value="NZ_CP040602.1"/>
</dbReference>
<feature type="transmembrane region" description="Helical" evidence="7">
    <location>
        <begin position="7"/>
        <end position="25"/>
    </location>
</feature>
<sequence>MSFFGMFIQFVIILLFTVIWGFQWSELPAEQFQLAVFCVLLGILVFAWRMSNSKPLSARILEQNRQWLCWGLNSVSAFIIGLIMVFSQAFFINLIPDNYYDRAVLVSGKLVEPVKHQKSGSRHKLQFTVKTDAIKAISDKPVNQNARLNYQFIQPKLQLNWYLSDKQLSVLQSLPKLGESWQFVAKLKQNHGAMNLGALDYEAWLLQQGISAKGYISGVQYNKNGLALASAKKLGSQSIFAADSWRYRISELISKSAENPSLAAIYQALLVGNKSLISDEQWQVFRQTGTTHLMAISGLHMGIMAMLGYLLFRGLWWVYLYRFESLNRPVLAASGALLLASLYLLVSGASIPTQRAWLMVMALLIFVFFRRHFNPWRALALAALMIVIWHPMSLLTVGFWLSFVAVAIIFISLQVFKQAGYFKKLIAVQWFLTWGLAPLVVFYFGQLPLLSWLANLLVVPVVSLLGLPLLLGTTLMSAVNEFMSSYLWQISDFIWQGIWLYLQQLQQWSLTHHLVLQYPQVSIGWLLMAMALFFGLLIMAETQAQTDVVVLDSGREDISATTEEQNTFVNAAQSRLKILARPLQRNSLLLLPVVMLLILIWPLVSQNQTIKAGMEAPFAKPMDAFSGEAEAAHFEMTIIDVGQGLSVVVATQRHLVVYDSGARWGTTDAANIAILPYLKFKQWPQIDKLIISHSDNDHAGGIPSLVNAIPVKQLVSGQVEKMPVSIMNNGHTPVWQACVAGQSWLLDGVRFEFISPTRAMLKTSLSDNDSSCVLKVSNSQSSALLMGDASVKVERRIMQHFDTDVEKLNADLLVAGHHGSKYSTSADWLDAVKPEHIVFSSGYKNRYQFPAKETLKRIQDYSEKRRQTQTDQYDIAHNQTGSNSSAKLGDKEPPHERQVKWWNTACSGALSFVFDEQIKLGYQARKKLMKWYHHRCNATQQGIFYQ</sequence>
<feature type="transmembrane region" description="Helical" evidence="7">
    <location>
        <begin position="352"/>
        <end position="369"/>
    </location>
</feature>
<dbReference type="Proteomes" id="UP000304864">
    <property type="component" value="Chromosome"/>
</dbReference>
<dbReference type="PANTHER" id="PTHR30619">
    <property type="entry name" value="DNA INTERNALIZATION/COMPETENCE PROTEIN COMEC/REC2"/>
    <property type="match status" value="1"/>
</dbReference>
<evidence type="ECO:0000256" key="2">
    <source>
        <dbReference type="ARBA" id="ARBA00022475"/>
    </source>
</evidence>
<feature type="region of interest" description="Disordered" evidence="6">
    <location>
        <begin position="866"/>
        <end position="894"/>
    </location>
</feature>
<dbReference type="KEGG" id="thig:FE785_06760"/>
<evidence type="ECO:0000256" key="5">
    <source>
        <dbReference type="ARBA" id="ARBA00023136"/>
    </source>
</evidence>
<dbReference type="InterPro" id="IPR001279">
    <property type="entry name" value="Metallo-B-lactamas"/>
</dbReference>
<keyword evidence="4 7" id="KW-1133">Transmembrane helix</keyword>
<feature type="domain" description="Metallo-beta-lactamase" evidence="8">
    <location>
        <begin position="643"/>
        <end position="843"/>
    </location>
</feature>
<dbReference type="InterPro" id="IPR025405">
    <property type="entry name" value="DUF4131"/>
</dbReference>
<dbReference type="SMART" id="SM00849">
    <property type="entry name" value="Lactamase_B"/>
    <property type="match status" value="1"/>
</dbReference>
<dbReference type="GO" id="GO:0005886">
    <property type="term" value="C:plasma membrane"/>
    <property type="evidence" value="ECO:0007669"/>
    <property type="project" value="UniProtKB-SubCell"/>
</dbReference>
<evidence type="ECO:0000256" key="4">
    <source>
        <dbReference type="ARBA" id="ARBA00022989"/>
    </source>
</evidence>
<feature type="transmembrane region" description="Helical" evidence="7">
    <location>
        <begin position="293"/>
        <end position="318"/>
    </location>
</feature>
<evidence type="ECO:0000313" key="10">
    <source>
        <dbReference type="Proteomes" id="UP000304864"/>
    </source>
</evidence>
<feature type="transmembrane region" description="Helical" evidence="7">
    <location>
        <begin position="425"/>
        <end position="444"/>
    </location>
</feature>
<keyword evidence="2" id="KW-1003">Cell membrane</keyword>
<dbReference type="InterPro" id="IPR035681">
    <property type="entry name" value="ComA-like_MBL"/>
</dbReference>
<evidence type="ECO:0000256" key="3">
    <source>
        <dbReference type="ARBA" id="ARBA00022692"/>
    </source>
</evidence>
<dbReference type="InterPro" id="IPR004477">
    <property type="entry name" value="ComEC_N"/>
</dbReference>
<dbReference type="EMBL" id="CP040602">
    <property type="protein sequence ID" value="QCU90351.1"/>
    <property type="molecule type" value="Genomic_DNA"/>
</dbReference>
<feature type="compositionally biased region" description="Polar residues" evidence="6">
    <location>
        <begin position="869"/>
        <end position="886"/>
    </location>
</feature>
<dbReference type="InterPro" id="IPR004797">
    <property type="entry name" value="Competence_ComEC/Rec2"/>
</dbReference>
<keyword evidence="5 7" id="KW-0472">Membrane</keyword>
<feature type="transmembrane region" description="Helical" evidence="7">
    <location>
        <begin position="31"/>
        <end position="48"/>
    </location>
</feature>
<evidence type="ECO:0000256" key="1">
    <source>
        <dbReference type="ARBA" id="ARBA00004651"/>
    </source>
</evidence>
<keyword evidence="3 7" id="KW-0812">Transmembrane</keyword>
<dbReference type="NCBIfam" id="TIGR00361">
    <property type="entry name" value="ComEC_Rec2"/>
    <property type="match status" value="1"/>
</dbReference>
<gene>
    <name evidence="9" type="ORF">FE785_06760</name>
</gene>
<protein>
    <submittedName>
        <fullName evidence="9">DNA internalization-related competence protein ComEC/Rec2</fullName>
    </submittedName>
</protein>
<dbReference type="InterPro" id="IPR036866">
    <property type="entry name" value="RibonucZ/Hydroxyglut_hydro"/>
</dbReference>
<feature type="transmembrane region" description="Helical" evidence="7">
    <location>
        <begin position="587"/>
        <end position="604"/>
    </location>
</feature>
<dbReference type="NCBIfam" id="TIGR00360">
    <property type="entry name" value="ComEC_N-term"/>
    <property type="match status" value="1"/>
</dbReference>
<comment type="subcellular location">
    <subcellularLocation>
        <location evidence="1">Cell membrane</location>
        <topology evidence="1">Multi-pass membrane protein</topology>
    </subcellularLocation>
</comment>
<feature type="transmembrane region" description="Helical" evidence="7">
    <location>
        <begin position="68"/>
        <end position="92"/>
    </location>
</feature>
<proteinExistence type="predicted"/>
<dbReference type="SUPFAM" id="SSF56281">
    <property type="entry name" value="Metallo-hydrolase/oxidoreductase"/>
    <property type="match status" value="1"/>
</dbReference>
<feature type="transmembrane region" description="Helical" evidence="7">
    <location>
        <begin position="450"/>
        <end position="471"/>
    </location>
</feature>
<reference evidence="9 10" key="1">
    <citation type="submission" date="2019-05" db="EMBL/GenBank/DDBJ databases">
        <title>Thiomicrorhabdus sediminis sp. nov, a novel sulfur-oxidizing bacterium isolated from coastal sediment.</title>
        <authorList>
            <person name="Liu X."/>
        </authorList>
    </citation>
    <scope>NUCLEOTIDE SEQUENCE [LARGE SCALE GENOMIC DNA]</scope>
    <source>
        <strain evidence="9 10">G1</strain>
    </source>
</reference>
<organism evidence="9 10">
    <name type="scientific">Thiomicrorhabdus sediminis</name>
    <dbReference type="NCBI Taxonomy" id="2580412"/>
    <lineage>
        <taxon>Bacteria</taxon>
        <taxon>Pseudomonadati</taxon>
        <taxon>Pseudomonadota</taxon>
        <taxon>Gammaproteobacteria</taxon>
        <taxon>Thiotrichales</taxon>
        <taxon>Piscirickettsiaceae</taxon>
        <taxon>Thiomicrorhabdus</taxon>
    </lineage>
</organism>
<dbReference type="CDD" id="cd07731">
    <property type="entry name" value="ComA-like_MBL-fold"/>
    <property type="match status" value="1"/>
</dbReference>
<evidence type="ECO:0000259" key="8">
    <source>
        <dbReference type="SMART" id="SM00849"/>
    </source>
</evidence>
<dbReference type="Pfam" id="PF13567">
    <property type="entry name" value="DUF4131"/>
    <property type="match status" value="1"/>
</dbReference>
<keyword evidence="10" id="KW-1185">Reference proteome</keyword>
<feature type="transmembrane region" description="Helical" evidence="7">
    <location>
        <begin position="330"/>
        <end position="346"/>
    </location>
</feature>
<evidence type="ECO:0000313" key="9">
    <source>
        <dbReference type="EMBL" id="QCU90351.1"/>
    </source>
</evidence>
<dbReference type="GO" id="GO:0030420">
    <property type="term" value="P:establishment of competence for transformation"/>
    <property type="evidence" value="ECO:0007669"/>
    <property type="project" value="InterPro"/>
</dbReference>
<dbReference type="PANTHER" id="PTHR30619:SF1">
    <property type="entry name" value="RECOMBINATION PROTEIN 2"/>
    <property type="match status" value="1"/>
</dbReference>
<dbReference type="AlphaFoldDB" id="A0A4P9K696"/>
<dbReference type="Gene3D" id="3.60.15.10">
    <property type="entry name" value="Ribonuclease Z/Hydroxyacylglutathione hydrolase-like"/>
    <property type="match status" value="1"/>
</dbReference>
<evidence type="ECO:0000256" key="6">
    <source>
        <dbReference type="SAM" id="MobiDB-lite"/>
    </source>
</evidence>
<feature type="transmembrane region" description="Helical" evidence="7">
    <location>
        <begin position="398"/>
        <end position="416"/>
    </location>
</feature>